<comment type="caution">
    <text evidence="5">The sequence shown here is derived from an EMBL/GenBank/DDBJ whole genome shotgun (WGS) entry which is preliminary data.</text>
</comment>
<dbReference type="EMBL" id="JANBVN010000168">
    <property type="protein sequence ID" value="KAJ9136952.1"/>
    <property type="molecule type" value="Genomic_DNA"/>
</dbReference>
<dbReference type="InterPro" id="IPR027479">
    <property type="entry name" value="S-Me-THD_N_sf"/>
</dbReference>
<dbReference type="InterPro" id="IPR024071">
    <property type="entry name" value="S-Me-THD_C_sf"/>
</dbReference>
<dbReference type="InterPro" id="IPR010318">
    <property type="entry name" value="S-Me-THD_N"/>
</dbReference>
<protein>
    <submittedName>
        <fullName evidence="5">Hydantoin utilization protein A</fullName>
    </submittedName>
</protein>
<keyword evidence="6" id="KW-1185">Reference proteome</keyword>
<dbReference type="Pfam" id="PF20906">
    <property type="entry name" value="S-Me-THD_C"/>
    <property type="match status" value="1"/>
</dbReference>
<dbReference type="SUPFAM" id="SSF160991">
    <property type="entry name" value="CV3147-like"/>
    <property type="match status" value="1"/>
</dbReference>
<feature type="domain" description="Hydantoinase/oxoprolinase N-terminal" evidence="2">
    <location>
        <begin position="9"/>
        <end position="191"/>
    </location>
</feature>
<dbReference type="InterPro" id="IPR048350">
    <property type="entry name" value="S-Me-THD-like_C"/>
</dbReference>
<evidence type="ECO:0000259" key="3">
    <source>
        <dbReference type="Pfam" id="PF06032"/>
    </source>
</evidence>
<evidence type="ECO:0000259" key="4">
    <source>
        <dbReference type="Pfam" id="PF20906"/>
    </source>
</evidence>
<evidence type="ECO:0000313" key="6">
    <source>
        <dbReference type="Proteomes" id="UP001174691"/>
    </source>
</evidence>
<name>A0AA38RCH4_9PEZI</name>
<feature type="domain" description="Hydantoinase A/oxoprolinase" evidence="1">
    <location>
        <begin position="211"/>
        <end position="388"/>
    </location>
</feature>
<dbReference type="FunFam" id="3.40.1610.10:FF:000001">
    <property type="entry name" value="Hydantoinase, putative"/>
    <property type="match status" value="1"/>
</dbReference>
<dbReference type="InterPro" id="IPR043129">
    <property type="entry name" value="ATPase_NBD"/>
</dbReference>
<organism evidence="5 6">
    <name type="scientific">Coniochaeta hoffmannii</name>
    <dbReference type="NCBI Taxonomy" id="91930"/>
    <lineage>
        <taxon>Eukaryota</taxon>
        <taxon>Fungi</taxon>
        <taxon>Dikarya</taxon>
        <taxon>Ascomycota</taxon>
        <taxon>Pezizomycotina</taxon>
        <taxon>Sordariomycetes</taxon>
        <taxon>Sordariomycetidae</taxon>
        <taxon>Coniochaetales</taxon>
        <taxon>Coniochaetaceae</taxon>
        <taxon>Coniochaeta</taxon>
    </lineage>
</organism>
<accession>A0AA38RCH4</accession>
<feature type="domain" description="S-Me-THD N-terminal" evidence="3">
    <location>
        <begin position="602"/>
        <end position="760"/>
    </location>
</feature>
<dbReference type="PANTHER" id="PTHR11365:SF10">
    <property type="entry name" value="HYDANTOINASE_OXOPROLINASE"/>
    <property type="match status" value="1"/>
</dbReference>
<sequence length="1002" mass="106392">MTVIEKSVRIGVDVGGTNTDAVAIDLALADKGDQNRGIISLKKTPTTPDATSGITAAVRAVIESGNISPSRIASVTIGTTHFINSVIERDSRRLQRVAVIRLSRSFLREVPPFSEFPPDLAAILNGYTGIIDGGLHIDGSQEAPIVEAQVVEQCKAIRERGINAIVIAGVFSPIDETFHQETRVRDIMLREIPGADIVCSHEVANIGFLERENASILNAGILAYARTTIRRFKRAMRSLNLTCPLFITQNNGTILDSASAARIPIRTFSSGATNSMRGAAYLARLDGGGSSAIVVDIGGTTSDVGVILPSGLPRQASAYVTVAGVRVNYSMPQLHSIGLGGGSLVRTDDKGTVKVGPESVGHFLPEKALVFGGPVCTATDIAVASGRAAIGDTSKAEALDGAFVENATKRIKTLLERAIEVVKTSPDPVPVLLVGGGAVLAPDHLDGASTLIKPPFHDVANAVGAAICKVCGSVDIVQGTTHQTEAQAIEHAKKLAVERAVAAGAIPSSITIAEVESMPLQYVSNQIRTIVKAIGEIDFHATLEAEESDGANGEETDEEEIEEAAKDFAVKVTEQEPIDPFAYRPLIRKSEAGVDEWIISETDLAWIADGCYVLGCAGGGTPQPSFIQLRDMLRKGYEIRVIDQSALRDTDVIFWGGHMGSPAVSVERLQSIETVEAFRTLMEYLNITTFDAVMGLEIGGANGMEPFLVGSTRFFNAPVIDGDWMGRAYPTYWQTTLAVHKPGELVPCAIDSGDGKSILMVKTSDDEIVDRALRASCSEMGSRVGMAARPTNAKYVRDYGVLNTVSLAWRVGRAISRCEATNSLSLVAESIIEEVGGPEAAKVIFRGKIVAVERRLFKGHSHGVVHIAAFDQGEEEDEAAGSGSVNRRATPLVSGGTLKIPFKNENILAEHTADDGTASVVAAVPDLIAILDNGSGLALGVPEFRFGCHVTVVGITCSPRWTDTEFGIEVGGPKAFGYDVPYKALGKYVEPRSVIEEYKGAS</sequence>
<dbReference type="Pfam" id="PF01968">
    <property type="entry name" value="Hydantoinase_A"/>
    <property type="match status" value="1"/>
</dbReference>
<gene>
    <name evidence="5" type="ORF">NKR19_g8392</name>
</gene>
<feature type="domain" description="S-Me-THD-like C-terminal" evidence="4">
    <location>
        <begin position="765"/>
        <end position="984"/>
    </location>
</feature>
<dbReference type="PANTHER" id="PTHR11365">
    <property type="entry name" value="5-OXOPROLINASE RELATED"/>
    <property type="match status" value="1"/>
</dbReference>
<proteinExistence type="predicted"/>
<dbReference type="SUPFAM" id="SSF53067">
    <property type="entry name" value="Actin-like ATPase domain"/>
    <property type="match status" value="2"/>
</dbReference>
<dbReference type="Gene3D" id="3.30.420.40">
    <property type="match status" value="1"/>
</dbReference>
<dbReference type="Pfam" id="PF06032">
    <property type="entry name" value="S-Me-THD_N"/>
    <property type="match status" value="1"/>
</dbReference>
<dbReference type="Gene3D" id="3.40.1610.10">
    <property type="entry name" value="CV3147-like domain"/>
    <property type="match status" value="1"/>
</dbReference>
<dbReference type="InterPro" id="IPR008040">
    <property type="entry name" value="Hydant_A_N"/>
</dbReference>
<dbReference type="InterPro" id="IPR045079">
    <property type="entry name" value="Oxoprolinase-like"/>
</dbReference>
<dbReference type="Proteomes" id="UP001174691">
    <property type="component" value="Unassembled WGS sequence"/>
</dbReference>
<evidence type="ECO:0000259" key="2">
    <source>
        <dbReference type="Pfam" id="PF05378"/>
    </source>
</evidence>
<evidence type="ECO:0000259" key="1">
    <source>
        <dbReference type="Pfam" id="PF01968"/>
    </source>
</evidence>
<dbReference type="InterPro" id="IPR002821">
    <property type="entry name" value="Hydantoinase_A"/>
</dbReference>
<dbReference type="AlphaFoldDB" id="A0AA38RCH4"/>
<dbReference type="Pfam" id="PF05378">
    <property type="entry name" value="Hydant_A_N"/>
    <property type="match status" value="1"/>
</dbReference>
<reference evidence="5" key="1">
    <citation type="submission" date="2022-07" db="EMBL/GenBank/DDBJ databases">
        <title>Fungi with potential for degradation of polypropylene.</title>
        <authorList>
            <person name="Gostincar C."/>
        </authorList>
    </citation>
    <scope>NUCLEOTIDE SEQUENCE</scope>
    <source>
        <strain evidence="5">EXF-13287</strain>
    </source>
</reference>
<evidence type="ECO:0000313" key="5">
    <source>
        <dbReference type="EMBL" id="KAJ9136952.1"/>
    </source>
</evidence>
<dbReference type="Gene3D" id="2.40.390.10">
    <property type="entry name" value="CV3147-like"/>
    <property type="match status" value="1"/>
</dbReference>
<dbReference type="GO" id="GO:0016787">
    <property type="term" value="F:hydrolase activity"/>
    <property type="evidence" value="ECO:0007669"/>
    <property type="project" value="InterPro"/>
</dbReference>